<feature type="compositionally biased region" description="Basic residues" evidence="12">
    <location>
        <begin position="741"/>
        <end position="753"/>
    </location>
</feature>
<evidence type="ECO:0000256" key="10">
    <source>
        <dbReference type="ARBA" id="ARBA00034617"/>
    </source>
</evidence>
<feature type="compositionally biased region" description="Acidic residues" evidence="12">
    <location>
        <begin position="795"/>
        <end position="804"/>
    </location>
</feature>
<keyword evidence="5 11" id="KW-0347">Helicase</keyword>
<evidence type="ECO:0000259" key="13">
    <source>
        <dbReference type="PROSITE" id="PS51192"/>
    </source>
</evidence>
<accession>A0AAD1XZ46</accession>
<feature type="compositionally biased region" description="Basic and acidic residues" evidence="12">
    <location>
        <begin position="754"/>
        <end position="790"/>
    </location>
</feature>
<dbReference type="CDD" id="cd17920">
    <property type="entry name" value="DEXHc_RecQ"/>
    <property type="match status" value="1"/>
</dbReference>
<keyword evidence="6 11" id="KW-0067">ATP-binding</keyword>
<dbReference type="InterPro" id="IPR018982">
    <property type="entry name" value="RQC_domain"/>
</dbReference>
<dbReference type="SMART" id="SM00490">
    <property type="entry name" value="HELICc"/>
    <property type="match status" value="1"/>
</dbReference>
<keyword evidence="4 11" id="KW-0378">Hydrolase</keyword>
<keyword evidence="3 11" id="KW-0547">Nucleotide-binding</keyword>
<dbReference type="Gene3D" id="1.10.10.10">
    <property type="entry name" value="Winged helix-like DNA-binding domain superfamily/Winged helix DNA-binding domain"/>
    <property type="match status" value="1"/>
</dbReference>
<sequence length="864" mass="100153">METNLSEILKELGNLEEVTTADQKLFEDNPNETKEDVVKISMNSTINDNDSKEFVLDPEFLQQELDQDLSDEEGEIQLVIQKARDSISRSSQSPQKSTSVTPVKDQEEVDIISDTEDNEEYQKVSKFLKEKKQYEENIHQQYTANLEVHEDWNDETVDYHLEHSDLPDSNLEKWKRDFRWNQDIIDTNKKVFKNDSFLPCQKEIINATKARRDVIGLIPTGGGKSLTFQLPGLTEKGFTIVVMPLLSLIEDQMQAMKKIGVKCFFFSGSKGHQKFLKDLGSNNLGDQKLIYITPEKLVNCFELLDTLDHLYMQRLIQRFVIDEAHCVVQWGNDFRRDYLGLKKIRRRFEEVPILALTAVATKKVSDEIIEQLNMSANTVKIKSSSNRPNLYYEVKHVKCCKDIIKDILKLLNSKFKDQSGIIYCATRKECDELAVKLYQEHKVACAPYHSNMSEKDRKSVQSMWMEDEIKVIVATIAFGMGINKNNVRFVIHYKLPKSLENYMQECGRAGRDQKPAHCMLYYSYSDRRKQECHMAKTSNDDFRETNLKSLYSIVNYCEEPYLCRRKMQLQHLGEKFKKKDCQNTCDNCQRVSKSGGRIVEEDYTQEAKTIAYFVSRCSQNGRHCQWTVIQLAEALTGRPCKKINKFCDLKRDFYGRLKSLDQHMVRRICLRLVGLGILKEQMVKLDYSHLSSGVATYIFPNNDANFKRITNHKHKVFMTNIFIDPNNKPKPKAVIKELPKMKAKPKPAAKNKKRESQKLSKDADERRKAKFDKDISSIKKREKKDFDKNRVPSSDEQEFSEDCFEVGKVGGLKTEERRQAVNQKNSDEESKSENGKNMSSGLLNGSEVENFRQEDSDDDYCLDI</sequence>
<evidence type="ECO:0000256" key="8">
    <source>
        <dbReference type="ARBA" id="ARBA00023235"/>
    </source>
</evidence>
<dbReference type="Pfam" id="PF00271">
    <property type="entry name" value="Helicase_C"/>
    <property type="match status" value="1"/>
</dbReference>
<dbReference type="SUPFAM" id="SSF52540">
    <property type="entry name" value="P-loop containing nucleoside triphosphate hydrolases"/>
    <property type="match status" value="1"/>
</dbReference>
<dbReference type="FunFam" id="3.40.50.300:FF:000340">
    <property type="entry name" value="Bloom syndrome, RecQ helicase"/>
    <property type="match status" value="1"/>
</dbReference>
<dbReference type="Pfam" id="PF00270">
    <property type="entry name" value="DEAD"/>
    <property type="match status" value="1"/>
</dbReference>
<dbReference type="GO" id="GO:0000724">
    <property type="term" value="P:double-strand break repair via homologous recombination"/>
    <property type="evidence" value="ECO:0007669"/>
    <property type="project" value="TreeGrafter"/>
</dbReference>
<comment type="catalytic activity">
    <reaction evidence="11">
        <text>ATP + H2O = ADP + phosphate + H(+)</text>
        <dbReference type="Rhea" id="RHEA:13065"/>
        <dbReference type="ChEBI" id="CHEBI:15377"/>
        <dbReference type="ChEBI" id="CHEBI:15378"/>
        <dbReference type="ChEBI" id="CHEBI:30616"/>
        <dbReference type="ChEBI" id="CHEBI:43474"/>
        <dbReference type="ChEBI" id="CHEBI:456216"/>
    </reaction>
</comment>
<dbReference type="GO" id="GO:0005694">
    <property type="term" value="C:chromosome"/>
    <property type="evidence" value="ECO:0007669"/>
    <property type="project" value="TreeGrafter"/>
</dbReference>
<feature type="domain" description="Helicase C-terminal" evidence="14">
    <location>
        <begin position="403"/>
        <end position="553"/>
    </location>
</feature>
<gene>
    <name evidence="15" type="ORF">ECRASSUSDP1_LOCUS23681</name>
</gene>
<dbReference type="PANTHER" id="PTHR13710:SF153">
    <property type="entry name" value="RECQ-LIKE DNA HELICASE BLM"/>
    <property type="match status" value="1"/>
</dbReference>
<feature type="compositionally biased region" description="Basic and acidic residues" evidence="12">
    <location>
        <begin position="813"/>
        <end position="834"/>
    </location>
</feature>
<comment type="similarity">
    <text evidence="2 11">Belongs to the helicase family. RecQ subfamily.</text>
</comment>
<dbReference type="EMBL" id="CAMPGE010024365">
    <property type="protein sequence ID" value="CAI2382211.1"/>
    <property type="molecule type" value="Genomic_DNA"/>
</dbReference>
<feature type="compositionally biased region" description="Acidic residues" evidence="12">
    <location>
        <begin position="107"/>
        <end position="116"/>
    </location>
</feature>
<feature type="compositionally biased region" description="Low complexity" evidence="12">
    <location>
        <begin position="88"/>
        <end position="99"/>
    </location>
</feature>
<evidence type="ECO:0000256" key="4">
    <source>
        <dbReference type="ARBA" id="ARBA00022801"/>
    </source>
</evidence>
<feature type="region of interest" description="Disordered" evidence="12">
    <location>
        <begin position="84"/>
        <end position="116"/>
    </location>
</feature>
<reference evidence="15" key="1">
    <citation type="submission" date="2023-07" db="EMBL/GenBank/DDBJ databases">
        <authorList>
            <consortium name="AG Swart"/>
            <person name="Singh M."/>
            <person name="Singh A."/>
            <person name="Seah K."/>
            <person name="Emmerich C."/>
        </authorList>
    </citation>
    <scope>NUCLEOTIDE SEQUENCE</scope>
    <source>
        <strain evidence="15">DP1</strain>
    </source>
</reference>
<evidence type="ECO:0000313" key="15">
    <source>
        <dbReference type="EMBL" id="CAI2382211.1"/>
    </source>
</evidence>
<evidence type="ECO:0000256" key="11">
    <source>
        <dbReference type="RuleBase" id="RU364117"/>
    </source>
</evidence>
<evidence type="ECO:0000256" key="5">
    <source>
        <dbReference type="ARBA" id="ARBA00022806"/>
    </source>
</evidence>
<evidence type="ECO:0000256" key="1">
    <source>
        <dbReference type="ARBA" id="ARBA00004123"/>
    </source>
</evidence>
<dbReference type="PROSITE" id="PS51192">
    <property type="entry name" value="HELICASE_ATP_BIND_1"/>
    <property type="match status" value="1"/>
</dbReference>
<feature type="domain" description="Helicase ATP-binding" evidence="13">
    <location>
        <begin position="205"/>
        <end position="378"/>
    </location>
</feature>
<dbReference type="Pfam" id="PF16124">
    <property type="entry name" value="RecQ_Zn_bind"/>
    <property type="match status" value="1"/>
</dbReference>
<name>A0AAD1XZ46_EUPCR</name>
<dbReference type="PROSITE" id="PS51194">
    <property type="entry name" value="HELICASE_CTER"/>
    <property type="match status" value="1"/>
</dbReference>
<dbReference type="InterPro" id="IPR001650">
    <property type="entry name" value="Helicase_C-like"/>
</dbReference>
<keyword evidence="7" id="KW-0238">DNA-binding</keyword>
<keyword evidence="9 11" id="KW-0539">Nucleus</keyword>
<keyword evidence="8" id="KW-0413">Isomerase</keyword>
<dbReference type="GO" id="GO:0003677">
    <property type="term" value="F:DNA binding"/>
    <property type="evidence" value="ECO:0007669"/>
    <property type="project" value="UniProtKB-KW"/>
</dbReference>
<dbReference type="NCBIfam" id="TIGR00614">
    <property type="entry name" value="recQ_fam"/>
    <property type="match status" value="1"/>
</dbReference>
<feature type="region of interest" description="Disordered" evidence="12">
    <location>
        <begin position="736"/>
        <end position="864"/>
    </location>
</feature>
<dbReference type="SUPFAM" id="SSF46785">
    <property type="entry name" value="Winged helix' DNA-binding domain"/>
    <property type="match status" value="1"/>
</dbReference>
<evidence type="ECO:0000313" key="16">
    <source>
        <dbReference type="Proteomes" id="UP001295684"/>
    </source>
</evidence>
<dbReference type="GO" id="GO:0009378">
    <property type="term" value="F:four-way junction helicase activity"/>
    <property type="evidence" value="ECO:0007669"/>
    <property type="project" value="TreeGrafter"/>
</dbReference>
<evidence type="ECO:0000256" key="12">
    <source>
        <dbReference type="SAM" id="MobiDB-lite"/>
    </source>
</evidence>
<dbReference type="GO" id="GO:0016787">
    <property type="term" value="F:hydrolase activity"/>
    <property type="evidence" value="ECO:0007669"/>
    <property type="project" value="UniProtKB-KW"/>
</dbReference>
<comment type="catalytic activity">
    <reaction evidence="10 11">
        <text>Couples ATP hydrolysis with the unwinding of duplex DNA by translocating in the 3'-5' direction.</text>
        <dbReference type="EC" id="5.6.2.4"/>
    </reaction>
</comment>
<protein>
    <recommendedName>
        <fullName evidence="11">ATP-dependent DNA helicase</fullName>
        <ecNumber evidence="11">5.6.2.4</ecNumber>
    </recommendedName>
</protein>
<comment type="subcellular location">
    <subcellularLocation>
        <location evidence="1 11">Nucleus</location>
    </subcellularLocation>
</comment>
<dbReference type="Proteomes" id="UP001295684">
    <property type="component" value="Unassembled WGS sequence"/>
</dbReference>
<organism evidence="15 16">
    <name type="scientific">Euplotes crassus</name>
    <dbReference type="NCBI Taxonomy" id="5936"/>
    <lineage>
        <taxon>Eukaryota</taxon>
        <taxon>Sar</taxon>
        <taxon>Alveolata</taxon>
        <taxon>Ciliophora</taxon>
        <taxon>Intramacronucleata</taxon>
        <taxon>Spirotrichea</taxon>
        <taxon>Hypotrichia</taxon>
        <taxon>Euplotida</taxon>
        <taxon>Euplotidae</taxon>
        <taxon>Moneuplotes</taxon>
    </lineage>
</organism>
<feature type="compositionally biased region" description="Acidic residues" evidence="12">
    <location>
        <begin position="855"/>
        <end position="864"/>
    </location>
</feature>
<dbReference type="GO" id="GO:0043138">
    <property type="term" value="F:3'-5' DNA helicase activity"/>
    <property type="evidence" value="ECO:0007669"/>
    <property type="project" value="UniProtKB-EC"/>
</dbReference>
<keyword evidence="16" id="KW-1185">Reference proteome</keyword>
<dbReference type="GO" id="GO:0005634">
    <property type="term" value="C:nucleus"/>
    <property type="evidence" value="ECO:0007669"/>
    <property type="project" value="UniProtKB-SubCell"/>
</dbReference>
<dbReference type="Pfam" id="PF09382">
    <property type="entry name" value="RQC"/>
    <property type="match status" value="1"/>
</dbReference>
<evidence type="ECO:0000256" key="2">
    <source>
        <dbReference type="ARBA" id="ARBA00005446"/>
    </source>
</evidence>
<dbReference type="InterPro" id="IPR036388">
    <property type="entry name" value="WH-like_DNA-bd_sf"/>
</dbReference>
<dbReference type="EC" id="5.6.2.4" evidence="11"/>
<evidence type="ECO:0000256" key="7">
    <source>
        <dbReference type="ARBA" id="ARBA00023125"/>
    </source>
</evidence>
<dbReference type="SMART" id="SM00487">
    <property type="entry name" value="DEXDc"/>
    <property type="match status" value="1"/>
</dbReference>
<proteinExistence type="inferred from homology"/>
<dbReference type="GO" id="GO:0006260">
    <property type="term" value="P:DNA replication"/>
    <property type="evidence" value="ECO:0007669"/>
    <property type="project" value="InterPro"/>
</dbReference>
<evidence type="ECO:0000259" key="14">
    <source>
        <dbReference type="PROSITE" id="PS51194"/>
    </source>
</evidence>
<comment type="caution">
    <text evidence="15">The sequence shown here is derived from an EMBL/GenBank/DDBJ whole genome shotgun (WGS) entry which is preliminary data.</text>
</comment>
<evidence type="ECO:0000256" key="6">
    <source>
        <dbReference type="ARBA" id="ARBA00022840"/>
    </source>
</evidence>
<dbReference type="InterPro" id="IPR032284">
    <property type="entry name" value="RecQ_Zn-bd"/>
</dbReference>
<dbReference type="InterPro" id="IPR014001">
    <property type="entry name" value="Helicase_ATP-bd"/>
</dbReference>
<dbReference type="PANTHER" id="PTHR13710">
    <property type="entry name" value="DNA HELICASE RECQ FAMILY MEMBER"/>
    <property type="match status" value="1"/>
</dbReference>
<dbReference type="GO" id="GO:0005524">
    <property type="term" value="F:ATP binding"/>
    <property type="evidence" value="ECO:0007669"/>
    <property type="project" value="UniProtKB-KW"/>
</dbReference>
<dbReference type="GO" id="GO:0005737">
    <property type="term" value="C:cytoplasm"/>
    <property type="evidence" value="ECO:0007669"/>
    <property type="project" value="TreeGrafter"/>
</dbReference>
<dbReference type="InterPro" id="IPR036390">
    <property type="entry name" value="WH_DNA-bd_sf"/>
</dbReference>
<dbReference type="InterPro" id="IPR011545">
    <property type="entry name" value="DEAD/DEAH_box_helicase_dom"/>
</dbReference>
<dbReference type="InterPro" id="IPR027417">
    <property type="entry name" value="P-loop_NTPase"/>
</dbReference>
<dbReference type="InterPro" id="IPR004589">
    <property type="entry name" value="DNA_helicase_ATP-dep_RecQ"/>
</dbReference>
<dbReference type="Gene3D" id="3.40.50.300">
    <property type="entry name" value="P-loop containing nucleotide triphosphate hydrolases"/>
    <property type="match status" value="2"/>
</dbReference>
<dbReference type="AlphaFoldDB" id="A0AAD1XZ46"/>
<dbReference type="CDD" id="cd18794">
    <property type="entry name" value="SF2_C_RecQ"/>
    <property type="match status" value="1"/>
</dbReference>
<evidence type="ECO:0000256" key="9">
    <source>
        <dbReference type="ARBA" id="ARBA00023242"/>
    </source>
</evidence>
<evidence type="ECO:0000256" key="3">
    <source>
        <dbReference type="ARBA" id="ARBA00022741"/>
    </source>
</evidence>